<dbReference type="RefSeq" id="WP_031502642.1">
    <property type="nucleotide sequence ID" value="NC_022795.1"/>
</dbReference>
<feature type="transmembrane region" description="Helical" evidence="1">
    <location>
        <begin position="251"/>
        <end position="268"/>
    </location>
</feature>
<feature type="transmembrane region" description="Helical" evidence="1">
    <location>
        <begin position="165"/>
        <end position="190"/>
    </location>
</feature>
<evidence type="ECO:0000256" key="1">
    <source>
        <dbReference type="SAM" id="Phobius"/>
    </source>
</evidence>
<dbReference type="PATRIC" id="fig|1123384.7.peg.2035"/>
<sequence>MKKTLIAFWFLVSVFAFGLPEMYHASETVRVLNILKIPARYEQLVTFHRAIDTVPGSYAPGGWYHRERWGHDTNSLAKLLSSDSSGLSVSQKRVAWAIHILQDSKTKAGVPYESVVEARKILSREFFKPTTIRAVGRIAVLSIFDFIYQVALLDVDPITALERTFTGFVISTGSTIVVNFLVSRIFPYVYSQPGRFLSFLPSGFLGPIIYIVVDITLRAIATGSFREALFSPQTLLNSCIITLFFVPGGQYIVPAAMAFSWILNWIRYSEMKAKYELFDEFLHKEYYERLLSQVEMGVR</sequence>
<protein>
    <submittedName>
        <fullName evidence="2">Uncharacterized protein</fullName>
    </submittedName>
</protein>
<organism evidence="2 3">
    <name type="scientific">Pseudothermotoga hypogea DSM 11164 = NBRC 106472</name>
    <dbReference type="NCBI Taxonomy" id="1123384"/>
    <lineage>
        <taxon>Bacteria</taxon>
        <taxon>Thermotogati</taxon>
        <taxon>Thermotogota</taxon>
        <taxon>Thermotogae</taxon>
        <taxon>Thermotogales</taxon>
        <taxon>Thermotogaceae</taxon>
        <taxon>Pseudothermotoga</taxon>
    </lineage>
</organism>
<keyword evidence="1" id="KW-1133">Transmembrane helix</keyword>
<evidence type="ECO:0000313" key="3">
    <source>
        <dbReference type="Proteomes" id="UP000077469"/>
    </source>
</evidence>
<dbReference type="Proteomes" id="UP000077469">
    <property type="component" value="Chromosome"/>
</dbReference>
<name>A0A0X1KUA8_9THEM</name>
<evidence type="ECO:0000313" key="2">
    <source>
        <dbReference type="EMBL" id="AJC74918.1"/>
    </source>
</evidence>
<dbReference type="KEGG" id="phy:AJ81_10140"/>
<keyword evidence="1" id="KW-0812">Transmembrane</keyword>
<feature type="transmembrane region" description="Helical" evidence="1">
    <location>
        <begin position="134"/>
        <end position="153"/>
    </location>
</feature>
<accession>A0A0X1KUA8</accession>
<gene>
    <name evidence="2" type="ORF">AJ81_10140</name>
</gene>
<proteinExistence type="predicted"/>
<feature type="transmembrane region" description="Helical" evidence="1">
    <location>
        <begin position="196"/>
        <end position="217"/>
    </location>
</feature>
<dbReference type="PaxDb" id="1123384-AJ81_10140"/>
<dbReference type="EMBL" id="CP007141">
    <property type="protein sequence ID" value="AJC74918.1"/>
    <property type="molecule type" value="Genomic_DNA"/>
</dbReference>
<keyword evidence="3" id="KW-1185">Reference proteome</keyword>
<dbReference type="AlphaFoldDB" id="A0A0X1KUA8"/>
<dbReference type="OrthoDB" id="9952530at2"/>
<dbReference type="STRING" id="1123384.AJ81_10140"/>
<keyword evidence="1" id="KW-0472">Membrane</keyword>
<reference evidence="2 3" key="1">
    <citation type="submission" date="2014-01" db="EMBL/GenBank/DDBJ databases">
        <title>Genome sequencing of Thermotog hypogea.</title>
        <authorList>
            <person name="Zhang X."/>
            <person name="Alvare G."/>
            <person name="Fristensky B."/>
            <person name="Chen L."/>
            <person name="Suen T."/>
            <person name="Chen Q."/>
            <person name="Ma K."/>
        </authorList>
    </citation>
    <scope>NUCLEOTIDE SEQUENCE [LARGE SCALE GENOMIC DNA]</scope>
    <source>
        <strain evidence="2 3">DSM 11164</strain>
    </source>
</reference>